<evidence type="ECO:0000259" key="1">
    <source>
        <dbReference type="Pfam" id="PF00646"/>
    </source>
</evidence>
<reference evidence="3" key="1">
    <citation type="submission" date="2023-02" db="EMBL/GenBank/DDBJ databases">
        <title>Genome of toxic invasive species Heracleum sosnowskyi carries increased number of genes despite the absence of recent whole-genome duplications.</title>
        <authorList>
            <person name="Schelkunov M."/>
            <person name="Shtratnikova V."/>
            <person name="Makarenko M."/>
            <person name="Klepikova A."/>
            <person name="Omelchenko D."/>
            <person name="Novikova G."/>
            <person name="Obukhova E."/>
            <person name="Bogdanov V."/>
            <person name="Penin A."/>
            <person name="Logacheva M."/>
        </authorList>
    </citation>
    <scope>NUCLEOTIDE SEQUENCE</scope>
    <source>
        <strain evidence="3">Hsosn_3</strain>
        <tissue evidence="3">Leaf</tissue>
    </source>
</reference>
<keyword evidence="4" id="KW-1185">Reference proteome</keyword>
<protein>
    <recommendedName>
        <fullName evidence="5">F-box domain-containing protein</fullName>
    </recommendedName>
</protein>
<name>A0AAD8HJU2_9APIA</name>
<dbReference type="PANTHER" id="PTHR33110">
    <property type="entry name" value="F-BOX/KELCH-REPEAT PROTEIN-RELATED"/>
    <property type="match status" value="1"/>
</dbReference>
<dbReference type="CDD" id="cd09917">
    <property type="entry name" value="F-box_SF"/>
    <property type="match status" value="1"/>
</dbReference>
<dbReference type="InterPro" id="IPR005174">
    <property type="entry name" value="KIB1-4_b-propeller"/>
</dbReference>
<dbReference type="Pfam" id="PF03478">
    <property type="entry name" value="Beta-prop_KIB1-4"/>
    <property type="match status" value="1"/>
</dbReference>
<dbReference type="Gene3D" id="1.20.1280.50">
    <property type="match status" value="1"/>
</dbReference>
<accession>A0AAD8HJU2</accession>
<evidence type="ECO:0000313" key="4">
    <source>
        <dbReference type="Proteomes" id="UP001237642"/>
    </source>
</evidence>
<reference evidence="3" key="2">
    <citation type="submission" date="2023-05" db="EMBL/GenBank/DDBJ databases">
        <authorList>
            <person name="Schelkunov M.I."/>
        </authorList>
    </citation>
    <scope>NUCLEOTIDE SEQUENCE</scope>
    <source>
        <strain evidence="3">Hsosn_3</strain>
        <tissue evidence="3">Leaf</tissue>
    </source>
</reference>
<dbReference type="AlphaFoldDB" id="A0AAD8HJU2"/>
<dbReference type="SUPFAM" id="SSF81383">
    <property type="entry name" value="F-box domain"/>
    <property type="match status" value="1"/>
</dbReference>
<evidence type="ECO:0000259" key="2">
    <source>
        <dbReference type="Pfam" id="PF03478"/>
    </source>
</evidence>
<comment type="caution">
    <text evidence="3">The sequence shown here is derived from an EMBL/GenBank/DDBJ whole genome shotgun (WGS) entry which is preliminary data.</text>
</comment>
<dbReference type="InterPro" id="IPR001810">
    <property type="entry name" value="F-box_dom"/>
</dbReference>
<dbReference type="Pfam" id="PF00646">
    <property type="entry name" value="F-box"/>
    <property type="match status" value="1"/>
</dbReference>
<organism evidence="3 4">
    <name type="scientific">Heracleum sosnowskyi</name>
    <dbReference type="NCBI Taxonomy" id="360622"/>
    <lineage>
        <taxon>Eukaryota</taxon>
        <taxon>Viridiplantae</taxon>
        <taxon>Streptophyta</taxon>
        <taxon>Embryophyta</taxon>
        <taxon>Tracheophyta</taxon>
        <taxon>Spermatophyta</taxon>
        <taxon>Magnoliopsida</taxon>
        <taxon>eudicotyledons</taxon>
        <taxon>Gunneridae</taxon>
        <taxon>Pentapetalae</taxon>
        <taxon>asterids</taxon>
        <taxon>campanulids</taxon>
        <taxon>Apiales</taxon>
        <taxon>Apiaceae</taxon>
        <taxon>Apioideae</taxon>
        <taxon>apioid superclade</taxon>
        <taxon>Tordylieae</taxon>
        <taxon>Tordyliinae</taxon>
        <taxon>Heracleum</taxon>
    </lineage>
</organism>
<proteinExistence type="predicted"/>
<evidence type="ECO:0008006" key="5">
    <source>
        <dbReference type="Google" id="ProtNLM"/>
    </source>
</evidence>
<gene>
    <name evidence="3" type="ORF">POM88_033963</name>
</gene>
<feature type="domain" description="F-box" evidence="1">
    <location>
        <begin position="39"/>
        <end position="72"/>
    </location>
</feature>
<sequence>MFSRKILVKKFHGFSRKVVRYGRKASPVKKNKVNAKVLWSELDENLLGEIMSRLSPTDQARFHAVCKRWHSIRPITAYKSLPWFVSLEAHSLIWSHSLKYRLYEPYSSAKSRISTYKFSLSKLGIPYSVLKMYHGTVRHGWLFISVGHINWSCACYTYCFVFSFLTREYILLPKVDHHLIMLSSSFYQTFSTNPNSPDCVFLISNIGEEREFLVMTCRQGDKEWTIRKFENFVLGSCRAEYINGNFFFASSSGRLASYNIMNGKFKIETLDRDDDFCQRFNSQMEFRMFELNGDPTILYLCSGHDRLRGDNNSVPAIPCIKKFDWHTKAWVHLRSLGDQTLFVGPGMYSMVKVGIEQTRNMGVLSNAIYYYFDRGCIIYSFENGVLVQLKYNVASKNTVKSGDLLQLHYNSAIWDKKHSYFLLEPPVIW</sequence>
<dbReference type="Proteomes" id="UP001237642">
    <property type="component" value="Unassembled WGS sequence"/>
</dbReference>
<evidence type="ECO:0000313" key="3">
    <source>
        <dbReference type="EMBL" id="KAK1367871.1"/>
    </source>
</evidence>
<dbReference type="InterPro" id="IPR036047">
    <property type="entry name" value="F-box-like_dom_sf"/>
</dbReference>
<feature type="domain" description="KIB1-4 beta-propeller" evidence="2">
    <location>
        <begin position="128"/>
        <end position="373"/>
    </location>
</feature>
<dbReference type="EMBL" id="JAUIZM010000008">
    <property type="protein sequence ID" value="KAK1367871.1"/>
    <property type="molecule type" value="Genomic_DNA"/>
</dbReference>